<name>A0AAN9YM14_9PEZI</name>
<dbReference type="InterPro" id="IPR013830">
    <property type="entry name" value="SGNH_hydro"/>
</dbReference>
<dbReference type="Proteomes" id="UP001320420">
    <property type="component" value="Unassembled WGS sequence"/>
</dbReference>
<comment type="caution">
    <text evidence="2">The sequence shown here is derived from an EMBL/GenBank/DDBJ whole genome shotgun (WGS) entry which is preliminary data.</text>
</comment>
<dbReference type="InterPro" id="IPR045136">
    <property type="entry name" value="Iah1-like"/>
</dbReference>
<dbReference type="PANTHER" id="PTHR14209">
    <property type="entry name" value="ISOAMYL ACETATE-HYDROLYZING ESTERASE 1"/>
    <property type="match status" value="1"/>
</dbReference>
<feature type="domain" description="SGNH hydrolase-type esterase" evidence="1">
    <location>
        <begin position="10"/>
        <end position="224"/>
    </location>
</feature>
<protein>
    <recommendedName>
        <fullName evidence="1">SGNH hydrolase-type esterase domain-containing protein</fullName>
    </recommendedName>
</protein>
<dbReference type="CDD" id="cd01838">
    <property type="entry name" value="Isoamyl_acetate_hydrolase_like"/>
    <property type="match status" value="1"/>
</dbReference>
<gene>
    <name evidence="2" type="ORF">SLS62_008305</name>
</gene>
<evidence type="ECO:0000313" key="3">
    <source>
        <dbReference type="Proteomes" id="UP001320420"/>
    </source>
</evidence>
<reference evidence="2 3" key="1">
    <citation type="submission" date="2024-02" db="EMBL/GenBank/DDBJ databases">
        <title>De novo assembly and annotation of 12 fungi associated with fruit tree decline syndrome in Ontario, Canada.</title>
        <authorList>
            <person name="Sulman M."/>
            <person name="Ellouze W."/>
            <person name="Ilyukhin E."/>
        </authorList>
    </citation>
    <scope>NUCLEOTIDE SEQUENCE [LARGE SCALE GENOMIC DNA]</scope>
    <source>
        <strain evidence="2 3">M11/M66-122</strain>
    </source>
</reference>
<sequence length="256" mass="27997">MAKPYNQVVLFGDSLLQQSSQPQDGFSFQGALQDYCIRRLDVVNRGFSGYNTKNILDILPEIFPPLSPSGPKIEYIVILLGANDASIPIPTNTQGIPIEQYKANLTTIITHERIKAHNPKILLVTPPPLDEIRLTQLDLEYGHKEVTRHAAVSATYTEAAREVARAVAGVTLIDLYKAVMELAISKTPDFDASGPPLGHPGGKRGALEALLPDGLHMNGEAYKAFFDLVKPHIGPFPDTTEGYIYPAWRTVNPGSI</sequence>
<dbReference type="SUPFAM" id="SSF52266">
    <property type="entry name" value="SGNH hydrolase"/>
    <property type="match status" value="1"/>
</dbReference>
<keyword evidence="3" id="KW-1185">Reference proteome</keyword>
<dbReference type="EMBL" id="JAKJXP020000076">
    <property type="protein sequence ID" value="KAK7749226.1"/>
    <property type="molecule type" value="Genomic_DNA"/>
</dbReference>
<organism evidence="2 3">
    <name type="scientific">Diatrype stigma</name>
    <dbReference type="NCBI Taxonomy" id="117547"/>
    <lineage>
        <taxon>Eukaryota</taxon>
        <taxon>Fungi</taxon>
        <taxon>Dikarya</taxon>
        <taxon>Ascomycota</taxon>
        <taxon>Pezizomycotina</taxon>
        <taxon>Sordariomycetes</taxon>
        <taxon>Xylariomycetidae</taxon>
        <taxon>Xylariales</taxon>
        <taxon>Diatrypaceae</taxon>
        <taxon>Diatrype</taxon>
    </lineage>
</organism>
<evidence type="ECO:0000259" key="1">
    <source>
        <dbReference type="Pfam" id="PF13472"/>
    </source>
</evidence>
<dbReference type="AlphaFoldDB" id="A0AAN9YM14"/>
<dbReference type="Gene3D" id="3.40.50.1110">
    <property type="entry name" value="SGNH hydrolase"/>
    <property type="match status" value="1"/>
</dbReference>
<accession>A0AAN9YM14</accession>
<dbReference type="Pfam" id="PF13472">
    <property type="entry name" value="Lipase_GDSL_2"/>
    <property type="match status" value="1"/>
</dbReference>
<dbReference type="InterPro" id="IPR036514">
    <property type="entry name" value="SGNH_hydro_sf"/>
</dbReference>
<dbReference type="PANTHER" id="PTHR14209:SF19">
    <property type="entry name" value="ISOAMYL ACETATE-HYDROLYZING ESTERASE 1 HOMOLOG"/>
    <property type="match status" value="1"/>
</dbReference>
<evidence type="ECO:0000313" key="2">
    <source>
        <dbReference type="EMBL" id="KAK7749226.1"/>
    </source>
</evidence>
<proteinExistence type="predicted"/>